<proteinExistence type="inferred from homology"/>
<evidence type="ECO:0000256" key="3">
    <source>
        <dbReference type="ARBA" id="ARBA00022723"/>
    </source>
</evidence>
<reference evidence="10 11" key="1">
    <citation type="submission" date="2019-02" db="EMBL/GenBank/DDBJ databases">
        <title>Genome sequencing of the rare red list fungi Bondarzewia mesenterica.</title>
        <authorList>
            <person name="Buettner E."/>
            <person name="Kellner H."/>
        </authorList>
    </citation>
    <scope>NUCLEOTIDE SEQUENCE [LARGE SCALE GENOMIC DNA]</scope>
    <source>
        <strain evidence="10 11">DSM 108281</strain>
    </source>
</reference>
<evidence type="ECO:0000313" key="11">
    <source>
        <dbReference type="Proteomes" id="UP000310158"/>
    </source>
</evidence>
<evidence type="ECO:0000256" key="6">
    <source>
        <dbReference type="ARBA" id="ARBA00023242"/>
    </source>
</evidence>
<dbReference type="GO" id="GO:0005654">
    <property type="term" value="C:nucleoplasm"/>
    <property type="evidence" value="ECO:0007669"/>
    <property type="project" value="UniProtKB-SubCell"/>
</dbReference>
<dbReference type="GO" id="GO:0071013">
    <property type="term" value="C:catalytic step 2 spliceosome"/>
    <property type="evidence" value="ECO:0007669"/>
    <property type="project" value="TreeGrafter"/>
</dbReference>
<accession>A0A4S4LYR6</accession>
<evidence type="ECO:0000256" key="7">
    <source>
        <dbReference type="PROSITE-ProRule" id="PRU00047"/>
    </source>
</evidence>
<dbReference type="Pfam" id="PF04046">
    <property type="entry name" value="PSP"/>
    <property type="match status" value="1"/>
</dbReference>
<comment type="similarity">
    <text evidence="2">Belongs to the ZCCHC8 family.</text>
</comment>
<evidence type="ECO:0000256" key="1">
    <source>
        <dbReference type="ARBA" id="ARBA00004642"/>
    </source>
</evidence>
<comment type="caution">
    <text evidence="10">The sequence shown here is derived from an EMBL/GenBank/DDBJ whole genome shotgun (WGS) entry which is preliminary data.</text>
</comment>
<dbReference type="GO" id="GO:0008270">
    <property type="term" value="F:zinc ion binding"/>
    <property type="evidence" value="ECO:0007669"/>
    <property type="project" value="UniProtKB-KW"/>
</dbReference>
<keyword evidence="3" id="KW-0479">Metal-binding</keyword>
<keyword evidence="6" id="KW-0539">Nucleus</keyword>
<dbReference type="GO" id="GO:0003723">
    <property type="term" value="F:RNA binding"/>
    <property type="evidence" value="ECO:0007669"/>
    <property type="project" value="TreeGrafter"/>
</dbReference>
<dbReference type="InterPro" id="IPR036249">
    <property type="entry name" value="Thioredoxin-like_sf"/>
</dbReference>
<feature type="domain" description="CCHC-type" evidence="9">
    <location>
        <begin position="175"/>
        <end position="191"/>
    </location>
</feature>
<feature type="compositionally biased region" description="Low complexity" evidence="8">
    <location>
        <begin position="337"/>
        <end position="350"/>
    </location>
</feature>
<organism evidence="10 11">
    <name type="scientific">Bondarzewia mesenterica</name>
    <dbReference type="NCBI Taxonomy" id="1095465"/>
    <lineage>
        <taxon>Eukaryota</taxon>
        <taxon>Fungi</taxon>
        <taxon>Dikarya</taxon>
        <taxon>Basidiomycota</taxon>
        <taxon>Agaricomycotina</taxon>
        <taxon>Agaricomycetes</taxon>
        <taxon>Russulales</taxon>
        <taxon>Bondarzewiaceae</taxon>
        <taxon>Bondarzewia</taxon>
    </lineage>
</organism>
<feature type="region of interest" description="Disordered" evidence="8">
    <location>
        <begin position="72"/>
        <end position="101"/>
    </location>
</feature>
<evidence type="ECO:0000256" key="8">
    <source>
        <dbReference type="SAM" id="MobiDB-lite"/>
    </source>
</evidence>
<evidence type="ECO:0000259" key="9">
    <source>
        <dbReference type="PROSITE" id="PS50158"/>
    </source>
</evidence>
<keyword evidence="4 7" id="KW-0863">Zinc-finger</keyword>
<gene>
    <name evidence="10" type="ORF">EW146_g3038</name>
</gene>
<dbReference type="InterPro" id="IPR006568">
    <property type="entry name" value="PSP_pro-rich"/>
</dbReference>
<protein>
    <recommendedName>
        <fullName evidence="9">CCHC-type domain-containing protein</fullName>
    </recommendedName>
</protein>
<feature type="compositionally biased region" description="Pro residues" evidence="8">
    <location>
        <begin position="469"/>
        <end position="491"/>
    </location>
</feature>
<evidence type="ECO:0000256" key="2">
    <source>
        <dbReference type="ARBA" id="ARBA00007497"/>
    </source>
</evidence>
<comment type="subcellular location">
    <subcellularLocation>
        <location evidence="1">Nucleus</location>
        <location evidence="1">Nucleoplasm</location>
    </subcellularLocation>
</comment>
<evidence type="ECO:0000256" key="4">
    <source>
        <dbReference type="ARBA" id="ARBA00022771"/>
    </source>
</evidence>
<sequence>MPHSSIARLARLTLFSGPQCSLCDIAKAELTKVRQSRQFTLNVVNIQDAGQERWKRKYVYWIPALHRRQGSRQGTLGRADRQPGFRRMGEKSASSLSGGGEGAVTTLEVDSLLYFSDVQRLSLGTYPNPDNPEMYWMYSHVSGAYADSSIVYHRHGEVILGASGDAEDIDDGLSRCFNCGSTTHLINSCPNPRNAALISLSRQLFSFFRPERASGEPATLLAASESKRERLHFLDAFVPGAIRGLLLREALDLREGDVGENVPWLKSMAEWGYPRGWAAREDPKEEVRRKVENQFIGDIEIDEGEGSFIIFGDDSREELDLSQSLNCHSPEDHSSPSDDTPSDSTRSSSDVDAEPTDFDSAPSGSKSTSRSGSRSPSPPLQRWACYPSTYFSSDLLPLYTGARLPPVRLRPTSTTYSNDRESLWDRIVLQSQTSQSSRRGDFADVFGSDIPPWRIPGFLQAEDGVASDQPPPPPSTPPPLPLPPLYSPPSLPQDEPLSSPPRSAPQSIGAVPLFQDTITLDDGDMDMETDSD</sequence>
<dbReference type="SUPFAM" id="SSF52833">
    <property type="entry name" value="Thioredoxin-like"/>
    <property type="match status" value="1"/>
</dbReference>
<dbReference type="EMBL" id="SGPL01000095">
    <property type="protein sequence ID" value="THH17849.1"/>
    <property type="molecule type" value="Genomic_DNA"/>
</dbReference>
<feature type="region of interest" description="Disordered" evidence="8">
    <location>
        <begin position="458"/>
        <end position="532"/>
    </location>
</feature>
<feature type="compositionally biased region" description="Low complexity" evidence="8">
    <location>
        <begin position="360"/>
        <end position="375"/>
    </location>
</feature>
<evidence type="ECO:0000256" key="5">
    <source>
        <dbReference type="ARBA" id="ARBA00022833"/>
    </source>
</evidence>
<keyword evidence="11" id="KW-1185">Reference proteome</keyword>
<dbReference type="SMART" id="SM00343">
    <property type="entry name" value="ZnF_C2HC"/>
    <property type="match status" value="1"/>
</dbReference>
<dbReference type="Proteomes" id="UP000310158">
    <property type="component" value="Unassembled WGS sequence"/>
</dbReference>
<dbReference type="PROSITE" id="PS50158">
    <property type="entry name" value="ZF_CCHC"/>
    <property type="match status" value="1"/>
</dbReference>
<name>A0A4S4LYR6_9AGAM</name>
<evidence type="ECO:0000313" key="10">
    <source>
        <dbReference type="EMBL" id="THH17849.1"/>
    </source>
</evidence>
<feature type="region of interest" description="Disordered" evidence="8">
    <location>
        <begin position="325"/>
        <end position="380"/>
    </location>
</feature>
<dbReference type="InterPro" id="IPR052115">
    <property type="entry name" value="NEXT_complex_subunit_ZCCHC8"/>
</dbReference>
<dbReference type="OrthoDB" id="429967at2759"/>
<feature type="compositionally biased region" description="Basic and acidic residues" evidence="8">
    <location>
        <begin position="78"/>
        <end position="90"/>
    </location>
</feature>
<feature type="compositionally biased region" description="Acidic residues" evidence="8">
    <location>
        <begin position="519"/>
        <end position="532"/>
    </location>
</feature>
<dbReference type="Gene3D" id="3.40.30.10">
    <property type="entry name" value="Glutaredoxin"/>
    <property type="match status" value="1"/>
</dbReference>
<dbReference type="PANTHER" id="PTHR13316:SF0">
    <property type="entry name" value="ZINC FINGER CCHC DOMAIN-CONTAINING PROTEIN 8"/>
    <property type="match status" value="1"/>
</dbReference>
<dbReference type="Pfam" id="PF05768">
    <property type="entry name" value="Glrx-like"/>
    <property type="match status" value="1"/>
</dbReference>
<dbReference type="InterPro" id="IPR008554">
    <property type="entry name" value="Glutaredoxin-like"/>
</dbReference>
<dbReference type="InterPro" id="IPR001878">
    <property type="entry name" value="Znf_CCHC"/>
</dbReference>
<dbReference type="AlphaFoldDB" id="A0A4S4LYR6"/>
<keyword evidence="5" id="KW-0862">Zinc</keyword>
<dbReference type="PANTHER" id="PTHR13316">
    <property type="entry name" value="ZINC FINGER, CCHC DOMAIN CONTAINING 8"/>
    <property type="match status" value="1"/>
</dbReference>